<protein>
    <recommendedName>
        <fullName evidence="4">PPE family domain-containing protein</fullName>
    </recommendedName>
</protein>
<reference evidence="2 3" key="1">
    <citation type="submission" date="2015-02" db="EMBL/GenBank/DDBJ databases">
        <authorList>
            <person name="Ju K.-S."/>
            <person name="Doroghazi J.R."/>
            <person name="Metcalf W."/>
        </authorList>
    </citation>
    <scope>NUCLEOTIDE SEQUENCE [LARGE SCALE GENOMIC DNA]</scope>
    <source>
        <strain evidence="2 3">NRRL B-16140</strain>
    </source>
</reference>
<sequence>MTRPAPGNSCFSQDTTRADGLSGHMIHFLMTSGPGTVSAQTAANTATSLERSYAGVEARLKRVGETLGEAWTGASADAAQAAGNPINQAMIQMQDALRQADHSLSNQVYQFNLNKGQLKNMPDSKPETGFWDDATPWDTDTEDAVNAYNGDESHNRKVYSEFQSASNTNRGELPKEFPAVTGDNLKVEVTDTGGDDGRDKTSNNVDNSSIPRGTPNFPTSTGHPQSTTGDTWTPPSNTTGGNNDTTTSQAVGGDVNSPLRTEFPGGGKPPVGSVIDRPPNTGIPPIGVPPGLGGPGGTGGGRGPGGSAGRGPGGPGGSGAGGKFGGGSGSGRLGGGGLGGVGTGSSSGSNAQQPGGKSGVFGGMGAEGGPNAAGRGGVGAAGRGGAAGAGGMGGHGQKGQGEDDLEHKSADYLVTEENTNEIIGDMPMVAPPTIGG</sequence>
<keyword evidence="3" id="KW-1185">Reference proteome</keyword>
<feature type="region of interest" description="Disordered" evidence="1">
    <location>
        <begin position="417"/>
        <end position="436"/>
    </location>
</feature>
<organism evidence="2 3">
    <name type="scientific">Lentzea aerocolonigenes</name>
    <name type="common">Lechevalieria aerocolonigenes</name>
    <name type="synonym">Saccharothrix aerocolonigenes</name>
    <dbReference type="NCBI Taxonomy" id="68170"/>
    <lineage>
        <taxon>Bacteria</taxon>
        <taxon>Bacillati</taxon>
        <taxon>Actinomycetota</taxon>
        <taxon>Actinomycetes</taxon>
        <taxon>Pseudonocardiales</taxon>
        <taxon>Pseudonocardiaceae</taxon>
        <taxon>Lentzea</taxon>
    </lineage>
</organism>
<dbReference type="InterPro" id="IPR038332">
    <property type="entry name" value="PPE_sf"/>
</dbReference>
<feature type="compositionally biased region" description="Polar residues" evidence="1">
    <location>
        <begin position="202"/>
        <end position="230"/>
    </location>
</feature>
<dbReference type="PATRIC" id="fig|68170.10.peg.513"/>
<name>A0A0F0GHR9_LENAE</name>
<feature type="compositionally biased region" description="Gly residues" evidence="1">
    <location>
        <begin position="374"/>
        <end position="399"/>
    </location>
</feature>
<evidence type="ECO:0008006" key="4">
    <source>
        <dbReference type="Google" id="ProtNLM"/>
    </source>
</evidence>
<dbReference type="RefSeq" id="WP_045316831.1">
    <property type="nucleotide sequence ID" value="NZ_JYJG01000374.1"/>
</dbReference>
<dbReference type="SUPFAM" id="SSF140459">
    <property type="entry name" value="PE/PPE dimer-like"/>
    <property type="match status" value="1"/>
</dbReference>
<dbReference type="OrthoDB" id="3701353at2"/>
<feature type="compositionally biased region" description="Gly residues" evidence="1">
    <location>
        <begin position="356"/>
        <end position="368"/>
    </location>
</feature>
<evidence type="ECO:0000313" key="3">
    <source>
        <dbReference type="Proteomes" id="UP000033393"/>
    </source>
</evidence>
<proteinExistence type="predicted"/>
<gene>
    <name evidence="2" type="ORF">UK23_39055</name>
</gene>
<accession>A0A0F0GHR9</accession>
<comment type="caution">
    <text evidence="2">The sequence shown here is derived from an EMBL/GenBank/DDBJ whole genome shotgun (WGS) entry which is preliminary data.</text>
</comment>
<dbReference type="Proteomes" id="UP000033393">
    <property type="component" value="Unassembled WGS sequence"/>
</dbReference>
<feature type="compositionally biased region" description="Gly residues" evidence="1">
    <location>
        <begin position="290"/>
        <end position="345"/>
    </location>
</feature>
<feature type="compositionally biased region" description="Basic and acidic residues" evidence="1">
    <location>
        <begin position="185"/>
        <end position="201"/>
    </location>
</feature>
<dbReference type="EMBL" id="JYJG01000374">
    <property type="protein sequence ID" value="KJK42051.1"/>
    <property type="molecule type" value="Genomic_DNA"/>
</dbReference>
<evidence type="ECO:0000313" key="2">
    <source>
        <dbReference type="EMBL" id="KJK42051.1"/>
    </source>
</evidence>
<dbReference type="Gene3D" id="1.20.1260.20">
    <property type="entry name" value="PPE superfamily"/>
    <property type="match status" value="1"/>
</dbReference>
<feature type="compositionally biased region" description="Low complexity" evidence="1">
    <location>
        <begin position="231"/>
        <end position="248"/>
    </location>
</feature>
<dbReference type="AlphaFoldDB" id="A0A0F0GHR9"/>
<feature type="region of interest" description="Disordered" evidence="1">
    <location>
        <begin position="163"/>
        <end position="408"/>
    </location>
</feature>
<evidence type="ECO:0000256" key="1">
    <source>
        <dbReference type="SAM" id="MobiDB-lite"/>
    </source>
</evidence>